<dbReference type="Pfam" id="PF04962">
    <property type="entry name" value="KduI"/>
    <property type="match status" value="1"/>
</dbReference>
<evidence type="ECO:0000313" key="8">
    <source>
        <dbReference type="Proteomes" id="UP000304900"/>
    </source>
</evidence>
<evidence type="ECO:0000256" key="4">
    <source>
        <dbReference type="ARBA" id="ARBA00022833"/>
    </source>
</evidence>
<dbReference type="HAMAP" id="MF_00687">
    <property type="entry name" value="KduI"/>
    <property type="match status" value="1"/>
</dbReference>
<dbReference type="CDD" id="cd20294">
    <property type="entry name" value="cupin_KduI_N"/>
    <property type="match status" value="1"/>
</dbReference>
<dbReference type="InterPro" id="IPR014710">
    <property type="entry name" value="RmlC-like_jellyroll"/>
</dbReference>
<evidence type="ECO:0000256" key="5">
    <source>
        <dbReference type="ARBA" id="ARBA00023235"/>
    </source>
</evidence>
<evidence type="ECO:0000256" key="6">
    <source>
        <dbReference type="HAMAP-Rule" id="MF_00687"/>
    </source>
</evidence>
<proteinExistence type="inferred from homology"/>
<dbReference type="GO" id="GO:0045490">
    <property type="term" value="P:pectin catabolic process"/>
    <property type="evidence" value="ECO:0007669"/>
    <property type="project" value="UniProtKB-UniRule"/>
</dbReference>
<dbReference type="NCBIfam" id="NF002091">
    <property type="entry name" value="PRK00924.1"/>
    <property type="match status" value="1"/>
</dbReference>
<organism evidence="7 8">
    <name type="scientific">Dyadobacter frigoris</name>
    <dbReference type="NCBI Taxonomy" id="2576211"/>
    <lineage>
        <taxon>Bacteria</taxon>
        <taxon>Pseudomonadati</taxon>
        <taxon>Bacteroidota</taxon>
        <taxon>Cytophagia</taxon>
        <taxon>Cytophagales</taxon>
        <taxon>Spirosomataceae</taxon>
        <taxon>Dyadobacter</taxon>
    </lineage>
</organism>
<evidence type="ECO:0000313" key="7">
    <source>
        <dbReference type="EMBL" id="TKT91980.1"/>
    </source>
</evidence>
<dbReference type="EMBL" id="SZVO01000005">
    <property type="protein sequence ID" value="TKT91980.1"/>
    <property type="molecule type" value="Genomic_DNA"/>
</dbReference>
<dbReference type="InterPro" id="IPR011051">
    <property type="entry name" value="RmlC_Cupin_sf"/>
</dbReference>
<dbReference type="UniPathway" id="UPA00545">
    <property type="reaction ID" value="UER00826"/>
</dbReference>
<feature type="binding site" evidence="6">
    <location>
        <position position="201"/>
    </location>
    <ligand>
        <name>Zn(2+)</name>
        <dbReference type="ChEBI" id="CHEBI:29105"/>
    </ligand>
</feature>
<comment type="caution">
    <text evidence="7">The sequence shown here is derived from an EMBL/GenBank/DDBJ whole genome shotgun (WGS) entry which is preliminary data.</text>
</comment>
<dbReference type="PIRSF" id="PIRSF006625">
    <property type="entry name" value="KduI"/>
    <property type="match status" value="1"/>
</dbReference>
<sequence>MEIRFESSRKEVSQMNTETLRENFLIDTIFENDKISWVYSHYDRVMIGSAVPATAPLTLETFDSLKSNYFLERREIGIINIGGDGKVIADGEEIAINKMGCIYVGKGTQKVTFSSDDSSNPAAFYLLSSPAHHTYPTRLFTKEDATPITIGSMETSNHRTIYKYIHLDGIQSCQLVMGLTVLKTGSVWNTMPSHVHDRRMEAYLYFDVPASQRVLHLMGEPSETRHLWISDRQAIISPPWSIHSGCGTSNYSFIWGMAGENKDYTDMDAVAISDLK</sequence>
<keyword evidence="4 6" id="KW-0862">Zinc</keyword>
<dbReference type="GO" id="GO:0008697">
    <property type="term" value="F:4-deoxy-L-threo-5-hexosulose-uronate ketol-isomerase activity"/>
    <property type="evidence" value="ECO:0007669"/>
    <property type="project" value="UniProtKB-UniRule"/>
</dbReference>
<name>A0A4U6D3W3_9BACT</name>
<dbReference type="RefSeq" id="WP_137340349.1">
    <property type="nucleotide sequence ID" value="NZ_BSQH01000006.1"/>
</dbReference>
<comment type="pathway">
    <text evidence="6">Glycan metabolism; pectin degradation; 2-dehydro-3-deoxy-D-gluconate from pectin: step 4/5.</text>
</comment>
<evidence type="ECO:0000256" key="1">
    <source>
        <dbReference type="ARBA" id="ARBA00000552"/>
    </source>
</evidence>
<dbReference type="PANTHER" id="PTHR38461">
    <property type="entry name" value="4-DEOXY-L-THREO-5-HEXOSULOSE-URONATE KETOL-ISOMERASE"/>
    <property type="match status" value="1"/>
</dbReference>
<keyword evidence="8" id="KW-1185">Reference proteome</keyword>
<comment type="cofactor">
    <cofactor evidence="6">
        <name>Zn(2+)</name>
        <dbReference type="ChEBI" id="CHEBI:29105"/>
    </cofactor>
    <text evidence="6">Binds 1 zinc ion per subunit.</text>
</comment>
<keyword evidence="5 6" id="KW-0413">Isomerase</keyword>
<gene>
    <name evidence="6 7" type="primary">kduI</name>
    <name evidence="7" type="ORF">FDK13_12615</name>
</gene>
<feature type="binding site" evidence="6">
    <location>
        <position position="196"/>
    </location>
    <ligand>
        <name>Zn(2+)</name>
        <dbReference type="ChEBI" id="CHEBI:29105"/>
    </ligand>
</feature>
<dbReference type="InterPro" id="IPR007045">
    <property type="entry name" value="KduI"/>
</dbReference>
<dbReference type="OrthoDB" id="9770644at2"/>
<keyword evidence="3 6" id="KW-0479">Metal-binding</keyword>
<comment type="catalytic activity">
    <reaction evidence="1 6">
        <text>5-dehydro-4-deoxy-D-glucuronate = 3-deoxy-D-glycero-2,5-hexodiulosonate</text>
        <dbReference type="Rhea" id="RHEA:23896"/>
        <dbReference type="ChEBI" id="CHEBI:17117"/>
        <dbReference type="ChEBI" id="CHEBI:29071"/>
        <dbReference type="EC" id="5.3.1.17"/>
    </reaction>
</comment>
<dbReference type="CDD" id="cd20491">
    <property type="entry name" value="cupin_KduI_C"/>
    <property type="match status" value="1"/>
</dbReference>
<feature type="binding site" evidence="6">
    <location>
        <position position="194"/>
    </location>
    <ligand>
        <name>Zn(2+)</name>
        <dbReference type="ChEBI" id="CHEBI:29105"/>
    </ligand>
</feature>
<dbReference type="GO" id="GO:0019698">
    <property type="term" value="P:D-galacturonate catabolic process"/>
    <property type="evidence" value="ECO:0007669"/>
    <property type="project" value="TreeGrafter"/>
</dbReference>
<dbReference type="Proteomes" id="UP000304900">
    <property type="component" value="Unassembled WGS sequence"/>
</dbReference>
<comment type="similarity">
    <text evidence="2 6">Belongs to the KduI family.</text>
</comment>
<dbReference type="SUPFAM" id="SSF51182">
    <property type="entry name" value="RmlC-like cupins"/>
    <property type="match status" value="1"/>
</dbReference>
<dbReference type="Gene3D" id="2.60.120.10">
    <property type="entry name" value="Jelly Rolls"/>
    <property type="match status" value="1"/>
</dbReference>
<accession>A0A4U6D3W3</accession>
<dbReference type="GO" id="GO:0042840">
    <property type="term" value="P:D-glucuronate catabolic process"/>
    <property type="evidence" value="ECO:0007669"/>
    <property type="project" value="TreeGrafter"/>
</dbReference>
<dbReference type="AlphaFoldDB" id="A0A4U6D3W3"/>
<feature type="binding site" evidence="6">
    <location>
        <position position="243"/>
    </location>
    <ligand>
        <name>Zn(2+)</name>
        <dbReference type="ChEBI" id="CHEBI:29105"/>
    </ligand>
</feature>
<protein>
    <recommendedName>
        <fullName evidence="6">4-deoxy-L-threo-5-hexosulose-uronate ketol-isomerase</fullName>
        <ecNumber evidence="6">5.3.1.17</ecNumber>
    </recommendedName>
    <alternativeName>
        <fullName evidence="6">5-keto-4-deoxyuronate isomerase</fullName>
    </alternativeName>
    <alternativeName>
        <fullName evidence="6">DKI isomerase</fullName>
    </alternativeName>
</protein>
<dbReference type="PANTHER" id="PTHR38461:SF1">
    <property type="entry name" value="4-DEOXY-L-THREO-5-HEXOSULOSE-URONATE KETOL-ISOMERASE"/>
    <property type="match status" value="1"/>
</dbReference>
<dbReference type="GO" id="GO:0008270">
    <property type="term" value="F:zinc ion binding"/>
    <property type="evidence" value="ECO:0007669"/>
    <property type="project" value="UniProtKB-UniRule"/>
</dbReference>
<evidence type="ECO:0000256" key="2">
    <source>
        <dbReference type="ARBA" id="ARBA00008086"/>
    </source>
</evidence>
<evidence type="ECO:0000256" key="3">
    <source>
        <dbReference type="ARBA" id="ARBA00022723"/>
    </source>
</evidence>
<reference evidence="7 8" key="1">
    <citation type="submission" date="2019-05" db="EMBL/GenBank/DDBJ databases">
        <title>Dyadobacter AR-3-8 sp. nov., isolated from arctic soil.</title>
        <authorList>
            <person name="Chaudhary D.K."/>
        </authorList>
    </citation>
    <scope>NUCLEOTIDE SEQUENCE [LARGE SCALE GENOMIC DNA]</scope>
    <source>
        <strain evidence="7 8">AR-3-8</strain>
    </source>
</reference>
<comment type="function">
    <text evidence="6">Catalyzes the isomerization of 5-dehydro-4-deoxy-D-glucuronate to 3-deoxy-D-glycero-2,5-hexodiulosonate.</text>
</comment>
<dbReference type="Gene3D" id="2.60.120.520">
    <property type="entry name" value="pectin degrading enzyme 5-keto 4- deoxyuronate isomerase, domain 1"/>
    <property type="match status" value="1"/>
</dbReference>
<dbReference type="InterPro" id="IPR021120">
    <property type="entry name" value="KduI/IolB_isomerase"/>
</dbReference>
<dbReference type="InterPro" id="IPR027449">
    <property type="entry name" value="KduI_N"/>
</dbReference>
<dbReference type="EC" id="5.3.1.17" evidence="6"/>